<keyword evidence="1" id="KW-1133">Transmembrane helix</keyword>
<evidence type="ECO:0000313" key="3">
    <source>
        <dbReference type="EMBL" id="PWA82333.1"/>
    </source>
</evidence>
<name>A0A2U1P9A1_ARTAN</name>
<comment type="caution">
    <text evidence="3">The sequence shown here is derived from an EMBL/GenBank/DDBJ whole genome shotgun (WGS) entry which is preliminary data.</text>
</comment>
<dbReference type="Proteomes" id="UP000245207">
    <property type="component" value="Unassembled WGS sequence"/>
</dbReference>
<evidence type="ECO:0000313" key="4">
    <source>
        <dbReference type="Proteomes" id="UP000245207"/>
    </source>
</evidence>
<dbReference type="OrthoDB" id="620303at2759"/>
<feature type="domain" description="KIB1-4 beta-propeller" evidence="2">
    <location>
        <begin position="189"/>
        <end position="277"/>
    </location>
</feature>
<sequence>MIYGVSNFKFAACLMMLVGAISYAFLLYAPEVFGLAAVQAGLTLFMGMRVVSEYISKGLRDSDQLLPYFAISKLGEQPTDGITDANLEGMIVAFRKWTSTLAATLQAGDVSCKVNRNFLVIIMLSNLINSSEVLRSIEVGLMEQISSNSVCDRLPPLSSKYPWLISQNLEAEEHNTNDQFFCTIHELPHYRCQIPELLGKRIRGCFHGWVILSSHPHNVKWSLWNPMTSKIIRLPTLTMKDGDYESIDECCLSAPPVDSSSIFLLTRTNKSTFLFCPANVNVDIVVTHKKVEIKLIIFGVHPLPSSNHYGGNTIEYLKGSSKDLFYIVISFQNDTTNVPAQVNIFKSDMTCVNWEERECLNHWDLTDFTGDGVQWDDLGDWHLSCKTWEEMDDVKDKIFFVDLARDGLVSSSCVIASELGGYVHIRSELGDTIYSYHVKSNTISVFAIPSPMMPTSYVSIWECRLEDNNGEAKSIVDSKVEMENNDEVLLRSGTDDGVEYSESHLLNVPFHVLETIMEHFVGVEYRNFRATCKKCHLAAPLRNWSNTTSLGRLQNTSLRRLQTESISKIATDRFSQLYCSRFGWLLFESYDFPCLVLFNPFTNDLRKLPEANYSWESLCFSAPPTSPDCMVVGFTTQGNWHAHIHFVNRKSTWRKLHLRPDLDPHTIRFSSVCGRNLYALCEEGELTVFNNLGEQSYSWELVETVSPKSCCGSLTQGFLAENDQHLFLVRVCDYGKHVEVFKLNDSKREWEKIDGLGKHVIYICGTSCLCIKAKTPQLQNKIFFPHLHTKTRKIMFYSLDTCMYHTFDDKNQEHLRDFVGTTFLLSHVWIEPSWS</sequence>
<reference evidence="3 4" key="1">
    <citation type="journal article" date="2018" name="Mol. Plant">
        <title>The genome of Artemisia annua provides insight into the evolution of Asteraceae family and artemisinin biosynthesis.</title>
        <authorList>
            <person name="Shen Q."/>
            <person name="Zhang L."/>
            <person name="Liao Z."/>
            <person name="Wang S."/>
            <person name="Yan T."/>
            <person name="Shi P."/>
            <person name="Liu M."/>
            <person name="Fu X."/>
            <person name="Pan Q."/>
            <person name="Wang Y."/>
            <person name="Lv Z."/>
            <person name="Lu X."/>
            <person name="Zhang F."/>
            <person name="Jiang W."/>
            <person name="Ma Y."/>
            <person name="Chen M."/>
            <person name="Hao X."/>
            <person name="Li L."/>
            <person name="Tang Y."/>
            <person name="Lv G."/>
            <person name="Zhou Y."/>
            <person name="Sun X."/>
            <person name="Brodelius P.E."/>
            <person name="Rose J.K.C."/>
            <person name="Tang K."/>
        </authorList>
    </citation>
    <scope>NUCLEOTIDE SEQUENCE [LARGE SCALE GENOMIC DNA]</scope>
    <source>
        <strain evidence="4">cv. Huhao1</strain>
        <tissue evidence="3">Leaf</tissue>
    </source>
</reference>
<feature type="transmembrane region" description="Helical" evidence="1">
    <location>
        <begin position="7"/>
        <end position="26"/>
    </location>
</feature>
<dbReference type="EMBL" id="PKPP01001483">
    <property type="protein sequence ID" value="PWA82333.1"/>
    <property type="molecule type" value="Genomic_DNA"/>
</dbReference>
<keyword evidence="1" id="KW-0472">Membrane</keyword>
<dbReference type="Pfam" id="PF03478">
    <property type="entry name" value="Beta-prop_KIB1-4"/>
    <property type="match status" value="2"/>
</dbReference>
<dbReference type="InterPro" id="IPR005174">
    <property type="entry name" value="KIB1-4_b-propeller"/>
</dbReference>
<protein>
    <recommendedName>
        <fullName evidence="2">KIB1-4 beta-propeller domain-containing protein</fullName>
    </recommendedName>
</protein>
<accession>A0A2U1P9A1</accession>
<dbReference type="SUPFAM" id="SSF69322">
    <property type="entry name" value="Tricorn protease domain 2"/>
    <property type="match status" value="1"/>
</dbReference>
<keyword evidence="4" id="KW-1185">Reference proteome</keyword>
<gene>
    <name evidence="3" type="ORF">CTI12_AA176640</name>
</gene>
<organism evidence="3 4">
    <name type="scientific">Artemisia annua</name>
    <name type="common">Sweet wormwood</name>
    <dbReference type="NCBI Taxonomy" id="35608"/>
    <lineage>
        <taxon>Eukaryota</taxon>
        <taxon>Viridiplantae</taxon>
        <taxon>Streptophyta</taxon>
        <taxon>Embryophyta</taxon>
        <taxon>Tracheophyta</taxon>
        <taxon>Spermatophyta</taxon>
        <taxon>Magnoliopsida</taxon>
        <taxon>eudicotyledons</taxon>
        <taxon>Gunneridae</taxon>
        <taxon>Pentapetalae</taxon>
        <taxon>asterids</taxon>
        <taxon>campanulids</taxon>
        <taxon>Asterales</taxon>
        <taxon>Asteraceae</taxon>
        <taxon>Asteroideae</taxon>
        <taxon>Anthemideae</taxon>
        <taxon>Artemisiinae</taxon>
        <taxon>Artemisia</taxon>
    </lineage>
</organism>
<feature type="domain" description="KIB1-4 beta-propeller" evidence="2">
    <location>
        <begin position="575"/>
        <end position="797"/>
    </location>
</feature>
<dbReference type="PANTHER" id="PTHR33127:SF5">
    <property type="entry name" value="TRANSMEMBRANE PROTEIN"/>
    <property type="match status" value="1"/>
</dbReference>
<dbReference type="AlphaFoldDB" id="A0A2U1P9A1"/>
<evidence type="ECO:0000256" key="1">
    <source>
        <dbReference type="SAM" id="Phobius"/>
    </source>
</evidence>
<dbReference type="PANTHER" id="PTHR33127">
    <property type="entry name" value="TRANSMEMBRANE PROTEIN"/>
    <property type="match status" value="1"/>
</dbReference>
<evidence type="ECO:0000259" key="2">
    <source>
        <dbReference type="Pfam" id="PF03478"/>
    </source>
</evidence>
<keyword evidence="1" id="KW-0812">Transmembrane</keyword>
<proteinExistence type="predicted"/>